<dbReference type="eggNOG" id="ENOG50312QD">
    <property type="taxonomic scope" value="Bacteria"/>
</dbReference>
<organism evidence="1">
    <name type="scientific">Trichodesmium erythraeum (strain IMS101)</name>
    <dbReference type="NCBI Taxonomy" id="203124"/>
    <lineage>
        <taxon>Bacteria</taxon>
        <taxon>Bacillati</taxon>
        <taxon>Cyanobacteriota</taxon>
        <taxon>Cyanophyceae</taxon>
        <taxon>Oscillatoriophycideae</taxon>
        <taxon>Oscillatoriales</taxon>
        <taxon>Microcoleaceae</taxon>
        <taxon>Trichodesmium</taxon>
    </lineage>
</organism>
<name>Q10V49_TRIEI</name>
<dbReference type="OrthoDB" id="458886at2"/>
<sequence length="243" mass="27996">MVISKYVSLTQVYNEMADNDLLCGAIANFCGETPGSQEWHRAFDVLWTGILKSKILATSQHPKYPDLLQEIQLELSQRICQEFDPKRGKNFLHSLRLWINYRKNNYGLGLRYRILDLYQEYKQKAQREASLDAPIYGGNNDLNIPTLEDVIAGNFPEPMESLSQQDFGDKLSAEVQKLGCHPKKYPQCTCGEIARRNFFMDPPQIQKDIAEELKVPLGTLTAHWNRKCKPLLRKIYQELSGEK</sequence>
<dbReference type="RefSeq" id="WP_011614169.1">
    <property type="nucleotide sequence ID" value="NC_008312.1"/>
</dbReference>
<evidence type="ECO:0000313" key="1">
    <source>
        <dbReference type="EMBL" id="ABG53875.1"/>
    </source>
</evidence>
<dbReference type="KEGG" id="ter:Tery_4961"/>
<protein>
    <recommendedName>
        <fullName evidence="2">Sigma-70 family RNA polymerase sigma factor</fullName>
    </recommendedName>
</protein>
<gene>
    <name evidence="1" type="ordered locus">Tery_4961</name>
</gene>
<proteinExistence type="predicted"/>
<accession>Q10V49</accession>
<dbReference type="HOGENOM" id="CLU_077415_0_0_3"/>
<reference evidence="1" key="1">
    <citation type="submission" date="2006-06" db="EMBL/GenBank/DDBJ databases">
        <title>Complete sequence of Trichodesmium erythraeum IMS101.</title>
        <authorList>
            <consortium name="US DOE Joint Genome Institute"/>
            <person name="Copeland A."/>
            <person name="Lucas S."/>
            <person name="Lapidus A."/>
            <person name="Barry K."/>
            <person name="Detter J.C."/>
            <person name="Glavina del Rio T."/>
            <person name="Hammon N."/>
            <person name="Israni S."/>
            <person name="Dalin E."/>
            <person name="Tice H."/>
            <person name="Pitluck S."/>
            <person name="Kiss H."/>
            <person name="Munk A.C."/>
            <person name="Brettin T."/>
            <person name="Bruce D."/>
            <person name="Han C."/>
            <person name="Tapia R."/>
            <person name="Gilna P."/>
            <person name="Schmutz J."/>
            <person name="Larimer F."/>
            <person name="Land M."/>
            <person name="Hauser L."/>
            <person name="Kyrpides N."/>
            <person name="Kim E."/>
            <person name="Richardson P."/>
        </authorList>
    </citation>
    <scope>NUCLEOTIDE SEQUENCE [LARGE SCALE GENOMIC DNA]</scope>
    <source>
        <strain evidence="1">IMS101</strain>
    </source>
</reference>
<dbReference type="EMBL" id="CP000393">
    <property type="protein sequence ID" value="ABG53875.1"/>
    <property type="molecule type" value="Genomic_DNA"/>
</dbReference>
<dbReference type="AlphaFoldDB" id="Q10V49"/>
<evidence type="ECO:0008006" key="2">
    <source>
        <dbReference type="Google" id="ProtNLM"/>
    </source>
</evidence>